<dbReference type="Proteomes" id="UP000661649">
    <property type="component" value="Unassembled WGS sequence"/>
</dbReference>
<proteinExistence type="predicted"/>
<organism evidence="1 2">
    <name type="scientific">Blautia stercoris</name>
    <dbReference type="NCBI Taxonomy" id="871664"/>
    <lineage>
        <taxon>Bacteria</taxon>
        <taxon>Bacillati</taxon>
        <taxon>Bacillota</taxon>
        <taxon>Clostridia</taxon>
        <taxon>Lachnospirales</taxon>
        <taxon>Lachnospiraceae</taxon>
        <taxon>Blautia</taxon>
    </lineage>
</organism>
<protein>
    <submittedName>
        <fullName evidence="1">Uncharacterized protein</fullName>
    </submittedName>
</protein>
<gene>
    <name evidence="1" type="ORF">H8712_10795</name>
</gene>
<accession>A0ABR7PCM0</accession>
<comment type="caution">
    <text evidence="1">The sequence shown here is derived from an EMBL/GenBank/DDBJ whole genome shotgun (WGS) entry which is preliminary data.</text>
</comment>
<sequence>MIKVIKNHGKTVHAYRLGEDSEKIQQLIKEKKIIPLPNDKFEVKSSETLSSQSEHGEIAKAGDFIKVDSDGNPYPNGAEWFYRNHRHLAGDEYEQLPQTLDAWTCNEKMCREIEFLIQHKGLVINEQEEADYFVAPLWGTTETAAKDAVIVFYGITYTENGEIMDVEFNFVKRTEFDKTYHITE</sequence>
<dbReference type="RefSeq" id="WP_117457703.1">
    <property type="nucleotide sequence ID" value="NZ_JACRTP010000004.1"/>
</dbReference>
<dbReference type="EMBL" id="JACRTP010000004">
    <property type="protein sequence ID" value="MBC8629091.1"/>
    <property type="molecule type" value="Genomic_DNA"/>
</dbReference>
<name>A0ABR7PCM0_9FIRM</name>
<evidence type="ECO:0000313" key="2">
    <source>
        <dbReference type="Proteomes" id="UP000661649"/>
    </source>
</evidence>
<evidence type="ECO:0000313" key="1">
    <source>
        <dbReference type="EMBL" id="MBC8629091.1"/>
    </source>
</evidence>
<reference evidence="1 2" key="1">
    <citation type="submission" date="2020-08" db="EMBL/GenBank/DDBJ databases">
        <title>Genome public.</title>
        <authorList>
            <person name="Liu C."/>
            <person name="Sun Q."/>
        </authorList>
    </citation>
    <scope>NUCLEOTIDE SEQUENCE [LARGE SCALE GENOMIC DNA]</scope>
    <source>
        <strain evidence="1 2">3_YM_SP_D4_24.mj</strain>
    </source>
</reference>
<keyword evidence="2" id="KW-1185">Reference proteome</keyword>